<accession>A0A1I0N5V4</accession>
<keyword evidence="1" id="KW-0175">Coiled coil</keyword>
<dbReference type="GO" id="GO:0004713">
    <property type="term" value="F:protein tyrosine kinase activity"/>
    <property type="evidence" value="ECO:0007669"/>
    <property type="project" value="TreeGrafter"/>
</dbReference>
<dbReference type="InterPro" id="IPR050445">
    <property type="entry name" value="Bact_polysacc_biosynth/exp"/>
</dbReference>
<keyword evidence="2" id="KW-0472">Membrane</keyword>
<evidence type="ECO:0000256" key="1">
    <source>
        <dbReference type="SAM" id="Coils"/>
    </source>
</evidence>
<dbReference type="PANTHER" id="PTHR32309">
    <property type="entry name" value="TYROSINE-PROTEIN KINASE"/>
    <property type="match status" value="1"/>
</dbReference>
<organism evidence="3 4">
    <name type="scientific">Roseivirga pacifica</name>
    <dbReference type="NCBI Taxonomy" id="1267423"/>
    <lineage>
        <taxon>Bacteria</taxon>
        <taxon>Pseudomonadati</taxon>
        <taxon>Bacteroidota</taxon>
        <taxon>Cytophagia</taxon>
        <taxon>Cytophagales</taxon>
        <taxon>Roseivirgaceae</taxon>
        <taxon>Roseivirga</taxon>
    </lineage>
</organism>
<reference evidence="4" key="1">
    <citation type="submission" date="2016-10" db="EMBL/GenBank/DDBJ databases">
        <authorList>
            <person name="Varghese N."/>
            <person name="Submissions S."/>
        </authorList>
    </citation>
    <scope>NUCLEOTIDE SEQUENCE [LARGE SCALE GENOMIC DNA]</scope>
    <source>
        <strain evidence="4">CGMCC 1.12402</strain>
    </source>
</reference>
<dbReference type="OrthoDB" id="1522571at2"/>
<sequence length="372" mass="42027">MDGDINRRSIDLVFLAKFVLNARKIILTITTGFVLIGIIIALLSPVYFSTNVTFVPQNSGGEKAPGGLSNLAAIAGININGGDASSISPSLYPNIFESVHYQKELLNSEITVHDLDTTVTLFEYYSKFYKPRYGEKFLNYIGEVSDFFRHAIVGSSEVGDPLNQSDVGQEGIVYISKSELEVIRKIKSQVFISVNDLDGYVKISAEMPEALSSAQVVYQAMSILQKKIVAHKIQKAEVQLEFIEQRYQEKLKEFRKVQLELAEFRDRNANISTAIAQTELQVLQSKYDLTYSVFQELAQQLETQRIQVKKDTPLFTIIEQVVVPVERSRPRRAIMVILFGLVGFTLSIVFFIAKYYFLPTEVNKKIIKYKSS</sequence>
<keyword evidence="2" id="KW-0812">Transmembrane</keyword>
<dbReference type="Proteomes" id="UP000199437">
    <property type="component" value="Unassembled WGS sequence"/>
</dbReference>
<evidence type="ECO:0000256" key="2">
    <source>
        <dbReference type="SAM" id="Phobius"/>
    </source>
</evidence>
<keyword evidence="2" id="KW-1133">Transmembrane helix</keyword>
<feature type="transmembrane region" description="Helical" evidence="2">
    <location>
        <begin position="333"/>
        <end position="358"/>
    </location>
</feature>
<dbReference type="AlphaFoldDB" id="A0A1I0N5V4"/>
<dbReference type="GO" id="GO:0005886">
    <property type="term" value="C:plasma membrane"/>
    <property type="evidence" value="ECO:0007669"/>
    <property type="project" value="TreeGrafter"/>
</dbReference>
<name>A0A1I0N5V4_9BACT</name>
<dbReference type="GeneID" id="99985686"/>
<keyword evidence="4" id="KW-1185">Reference proteome</keyword>
<feature type="coiled-coil region" evidence="1">
    <location>
        <begin position="226"/>
        <end position="267"/>
    </location>
</feature>
<dbReference type="STRING" id="1267423.SAMN05216290_0948"/>
<feature type="transmembrane region" description="Helical" evidence="2">
    <location>
        <begin position="25"/>
        <end position="48"/>
    </location>
</feature>
<protein>
    <submittedName>
        <fullName evidence="3">Chain length determinant protein</fullName>
    </submittedName>
</protein>
<dbReference type="EMBL" id="FOIR01000001">
    <property type="protein sequence ID" value="SEV96407.1"/>
    <property type="molecule type" value="Genomic_DNA"/>
</dbReference>
<proteinExistence type="predicted"/>
<dbReference type="RefSeq" id="WP_090257334.1">
    <property type="nucleotide sequence ID" value="NZ_FOIR01000001.1"/>
</dbReference>
<evidence type="ECO:0000313" key="4">
    <source>
        <dbReference type="Proteomes" id="UP000199437"/>
    </source>
</evidence>
<evidence type="ECO:0000313" key="3">
    <source>
        <dbReference type="EMBL" id="SEV96407.1"/>
    </source>
</evidence>
<gene>
    <name evidence="3" type="ORF">SAMN05216290_0948</name>
</gene>
<dbReference type="PANTHER" id="PTHR32309:SF13">
    <property type="entry name" value="FERRIC ENTEROBACTIN TRANSPORT PROTEIN FEPE"/>
    <property type="match status" value="1"/>
</dbReference>